<gene>
    <name evidence="1" type="ORF">TZ00_02835</name>
</gene>
<dbReference type="Proteomes" id="UP000032503">
    <property type="component" value="Unassembled WGS sequence"/>
</dbReference>
<dbReference type="EMBL" id="JYFC01000001">
    <property type="protein sequence ID" value="KJC65731.1"/>
    <property type="molecule type" value="Genomic_DNA"/>
</dbReference>
<accession>A0ABR5CJE9</accession>
<reference evidence="1 2" key="1">
    <citation type="journal article" date="2001" name="Int. J. Syst. Evol. Microbiol.">
        <title>Agreia bicolorata gen. nov., sp. nov., to accommodate actinobacteria isolated from narrow reed grass infected by the nematode Heteroanguina graminophila.</title>
        <authorList>
            <person name="Evtushenko L.I."/>
            <person name="Dorofeeva L.V."/>
            <person name="Dobrovolskaya T.G."/>
            <person name="Streshinskaya G.M."/>
            <person name="Subbotin S.A."/>
            <person name="Tiedje J.M."/>
        </authorList>
    </citation>
    <scope>NUCLEOTIDE SEQUENCE [LARGE SCALE GENOMIC DNA]</scope>
    <source>
        <strain evidence="1 2">VKM Ac-1804</strain>
    </source>
</reference>
<organism evidence="1 2">
    <name type="scientific">Agreia bicolorata</name>
    <dbReference type="NCBI Taxonomy" id="110935"/>
    <lineage>
        <taxon>Bacteria</taxon>
        <taxon>Bacillati</taxon>
        <taxon>Actinomycetota</taxon>
        <taxon>Actinomycetes</taxon>
        <taxon>Micrococcales</taxon>
        <taxon>Microbacteriaceae</taxon>
        <taxon>Agreia</taxon>
    </lineage>
</organism>
<name>A0ABR5CJE9_9MICO</name>
<evidence type="ECO:0000313" key="1">
    <source>
        <dbReference type="EMBL" id="KJC65731.1"/>
    </source>
</evidence>
<evidence type="ECO:0000313" key="2">
    <source>
        <dbReference type="Proteomes" id="UP000032503"/>
    </source>
</evidence>
<comment type="caution">
    <text evidence="1">The sequence shown here is derived from an EMBL/GenBank/DDBJ whole genome shotgun (WGS) entry which is preliminary data.</text>
</comment>
<keyword evidence="2" id="KW-1185">Reference proteome</keyword>
<proteinExistence type="predicted"/>
<protein>
    <submittedName>
        <fullName evidence="1">Uncharacterized protein</fullName>
    </submittedName>
</protein>
<sequence>MSWRTRPNFTARAIHRNGFEAERESTLDARPRKLSYSLVDSSSGRLDEFDGESRRLVVGGELTEYSVDFLTFEPLPVRLAFPLALSIWGRKNDAYTIVDGIRDDEFIVLTLEHSADAAVQGTLTIDTVRGLAVRLDTPTEACRYEDIEPN</sequence>